<sequence>MPKVVCDLLWTVTSPHLLSDDRFPVLPAEFGVEALKFDVVIDWLNALVQDPTPLLTFLQETTSNGRSLALVALYTSQSGNQRTNKSWSSVWPPRNPKVSANCSVLPGKSVCMAV</sequence>
<gene>
    <name evidence="1" type="ORF">PPTG_01876</name>
</gene>
<dbReference type="AlphaFoldDB" id="W2R993"/>
<reference evidence="1 2" key="2">
    <citation type="submission" date="2013-11" db="EMBL/GenBank/DDBJ databases">
        <title>The Genome Sequence of Phytophthora parasitica INRA-310.</title>
        <authorList>
            <consortium name="The Broad Institute Genomics Platform"/>
            <person name="Russ C."/>
            <person name="Tyler B."/>
            <person name="Panabieres F."/>
            <person name="Shan W."/>
            <person name="Tripathy S."/>
            <person name="Grunwald N."/>
            <person name="Machado M."/>
            <person name="Johnson C.S."/>
            <person name="Arredondo F."/>
            <person name="Hong C."/>
            <person name="Coffey M."/>
            <person name="Young S.K."/>
            <person name="Zeng Q."/>
            <person name="Gargeya S."/>
            <person name="Fitzgerald M."/>
            <person name="Abouelleil A."/>
            <person name="Alvarado L."/>
            <person name="Chapman S.B."/>
            <person name="Gainer-Dewar J."/>
            <person name="Goldberg J."/>
            <person name="Griggs A."/>
            <person name="Gujja S."/>
            <person name="Hansen M."/>
            <person name="Howarth C."/>
            <person name="Imamovic A."/>
            <person name="Ireland A."/>
            <person name="Larimer J."/>
            <person name="McCowan C."/>
            <person name="Murphy C."/>
            <person name="Pearson M."/>
            <person name="Poon T.W."/>
            <person name="Priest M."/>
            <person name="Roberts A."/>
            <person name="Saif S."/>
            <person name="Shea T."/>
            <person name="Sykes S."/>
            <person name="Wortman J."/>
            <person name="Nusbaum C."/>
            <person name="Birren B."/>
        </authorList>
    </citation>
    <scope>NUCLEOTIDE SEQUENCE [LARGE SCALE GENOMIC DNA]</scope>
    <source>
        <strain evidence="1 2">INRA-310</strain>
    </source>
</reference>
<dbReference type="VEuPathDB" id="FungiDB:PPTG_01876"/>
<organism evidence="1 2">
    <name type="scientific">Phytophthora nicotianae (strain INRA-310)</name>
    <name type="common">Phytophthora parasitica</name>
    <dbReference type="NCBI Taxonomy" id="761204"/>
    <lineage>
        <taxon>Eukaryota</taxon>
        <taxon>Sar</taxon>
        <taxon>Stramenopiles</taxon>
        <taxon>Oomycota</taxon>
        <taxon>Peronosporomycetes</taxon>
        <taxon>Peronosporales</taxon>
        <taxon>Peronosporaceae</taxon>
        <taxon>Phytophthora</taxon>
    </lineage>
</organism>
<dbReference type="GeneID" id="20172144"/>
<dbReference type="EMBL" id="KI669563">
    <property type="protein sequence ID" value="ETN21781.1"/>
    <property type="molecule type" value="Genomic_DNA"/>
</dbReference>
<name>W2R993_PHYN3</name>
<protein>
    <submittedName>
        <fullName evidence="1">Uncharacterized protein</fullName>
    </submittedName>
</protein>
<reference evidence="2" key="1">
    <citation type="submission" date="2011-12" db="EMBL/GenBank/DDBJ databases">
        <authorList>
            <consortium name="The Broad Institute Genome Sequencing Platform"/>
            <person name="Russ C."/>
            <person name="Tyler B."/>
            <person name="Panabieres F."/>
            <person name="Shan W."/>
            <person name="Tripathy S."/>
            <person name="Grunwald N."/>
            <person name="Machado M."/>
            <person name="Young S.K."/>
            <person name="Zeng Q."/>
            <person name="Gargeya S."/>
            <person name="Fitzgerald M."/>
            <person name="Haas B."/>
            <person name="Abouelleil A."/>
            <person name="Alvarado L."/>
            <person name="Arachchi H.M."/>
            <person name="Berlin A."/>
            <person name="Chapman S.B."/>
            <person name="Gearin G."/>
            <person name="Goldberg J."/>
            <person name="Griggs A."/>
            <person name="Gujja S."/>
            <person name="Hansen M."/>
            <person name="Heiman D."/>
            <person name="Howarth C."/>
            <person name="Larimer J."/>
            <person name="Lui A."/>
            <person name="MacDonald P.J.P."/>
            <person name="McCowen C."/>
            <person name="Montmayeur A."/>
            <person name="Murphy C."/>
            <person name="Neiman D."/>
            <person name="Pearson M."/>
            <person name="Priest M."/>
            <person name="Roberts A."/>
            <person name="Saif S."/>
            <person name="Shea T."/>
            <person name="Sisk P."/>
            <person name="Stolte C."/>
            <person name="Sykes S."/>
            <person name="Wortman J."/>
            <person name="Nusbaum C."/>
            <person name="Birren B."/>
        </authorList>
    </citation>
    <scope>NUCLEOTIDE SEQUENCE [LARGE SCALE GENOMIC DNA]</scope>
    <source>
        <strain evidence="2">INRA-310</strain>
    </source>
</reference>
<dbReference type="Proteomes" id="UP000018817">
    <property type="component" value="Unassembled WGS sequence"/>
</dbReference>
<proteinExistence type="predicted"/>
<evidence type="ECO:0000313" key="1">
    <source>
        <dbReference type="EMBL" id="ETN21781.1"/>
    </source>
</evidence>
<accession>W2R993</accession>
<dbReference type="STRING" id="761204.W2R993"/>
<evidence type="ECO:0000313" key="2">
    <source>
        <dbReference type="Proteomes" id="UP000018817"/>
    </source>
</evidence>
<dbReference type="RefSeq" id="XP_008893518.1">
    <property type="nucleotide sequence ID" value="XM_008895270.1"/>
</dbReference>
<dbReference type="OrthoDB" id="10261556at2759"/>